<protein>
    <submittedName>
        <fullName evidence="6">Helix-turn-helix domain-containing protein</fullName>
    </submittedName>
</protein>
<dbReference type="Proteomes" id="UP000270342">
    <property type="component" value="Unassembled WGS sequence"/>
</dbReference>
<dbReference type="AlphaFoldDB" id="A0A494Y4N1"/>
<reference evidence="6 7" key="1">
    <citation type="submission" date="2018-10" db="EMBL/GenBank/DDBJ databases">
        <title>Robbsia sp. DHC34, isolated from soil.</title>
        <authorList>
            <person name="Gao Z.-H."/>
            <person name="Qiu L.-H."/>
        </authorList>
    </citation>
    <scope>NUCLEOTIDE SEQUENCE [LARGE SCALE GENOMIC DNA]</scope>
    <source>
        <strain evidence="6 7">DHC34</strain>
    </source>
</reference>
<dbReference type="InterPro" id="IPR018060">
    <property type="entry name" value="HTH_AraC"/>
</dbReference>
<dbReference type="Gene3D" id="2.60.120.10">
    <property type="entry name" value="Jelly Rolls"/>
    <property type="match status" value="1"/>
</dbReference>
<dbReference type="PANTHER" id="PTHR43280:SF32">
    <property type="entry name" value="TRANSCRIPTIONAL REGULATORY PROTEIN"/>
    <property type="match status" value="1"/>
</dbReference>
<dbReference type="Gene3D" id="1.10.10.60">
    <property type="entry name" value="Homeodomain-like"/>
    <property type="match status" value="1"/>
</dbReference>
<dbReference type="PRINTS" id="PR00032">
    <property type="entry name" value="HTHARAC"/>
</dbReference>
<dbReference type="GO" id="GO:0003700">
    <property type="term" value="F:DNA-binding transcription factor activity"/>
    <property type="evidence" value="ECO:0007669"/>
    <property type="project" value="InterPro"/>
</dbReference>
<dbReference type="InterPro" id="IPR014710">
    <property type="entry name" value="RmlC-like_jellyroll"/>
</dbReference>
<dbReference type="SMART" id="SM00342">
    <property type="entry name" value="HTH_ARAC"/>
    <property type="match status" value="1"/>
</dbReference>
<sequence>MNPSAQHDIPVFKLYGEGPDWSTLDLLHCESIPERSSLHDWEIRRHRHADLTQFLYVQKGVAEVEIEGEKTRIDTPSVQVVPPMCVHGFHFSPEVDGYVITIAAPLLNWLQQQIDAPRRVLDEPACYAVGDDLPLLDMLCGKLNHEYRLPAASRDLMLRSLVSALVVWVSRQDRPGEERGDPQDRGRAHVKAFYALIEQHYRDHLPISRYAERLGVTPVYLNMVCQRIAGKSALALVHQRVLLEAKRSLTYTSLNINQVSDFLGFTEPAYFTRFFKRFTGVTPNAFRKRG</sequence>
<name>A0A494Y4N1_9BURK</name>
<dbReference type="InterPro" id="IPR047264">
    <property type="entry name" value="Cupin_HpaA-like_N"/>
</dbReference>
<dbReference type="Pfam" id="PF12833">
    <property type="entry name" value="HTH_18"/>
    <property type="match status" value="1"/>
</dbReference>
<dbReference type="PROSITE" id="PS01124">
    <property type="entry name" value="HTH_ARAC_FAMILY_2"/>
    <property type="match status" value="1"/>
</dbReference>
<dbReference type="InterPro" id="IPR003313">
    <property type="entry name" value="AraC-bd"/>
</dbReference>
<dbReference type="SUPFAM" id="SSF46689">
    <property type="entry name" value="Homeodomain-like"/>
    <property type="match status" value="1"/>
</dbReference>
<evidence type="ECO:0000313" key="6">
    <source>
        <dbReference type="EMBL" id="RKP57679.1"/>
    </source>
</evidence>
<evidence type="ECO:0000256" key="1">
    <source>
        <dbReference type="ARBA" id="ARBA00023015"/>
    </source>
</evidence>
<evidence type="ECO:0000256" key="2">
    <source>
        <dbReference type="ARBA" id="ARBA00023125"/>
    </source>
</evidence>
<keyword evidence="7" id="KW-1185">Reference proteome</keyword>
<evidence type="ECO:0000313" key="7">
    <source>
        <dbReference type="Proteomes" id="UP000270342"/>
    </source>
</evidence>
<organism evidence="6 7">
    <name type="scientific">Pararobbsia silviterrae</name>
    <dbReference type="NCBI Taxonomy" id="1792498"/>
    <lineage>
        <taxon>Bacteria</taxon>
        <taxon>Pseudomonadati</taxon>
        <taxon>Pseudomonadota</taxon>
        <taxon>Betaproteobacteria</taxon>
        <taxon>Burkholderiales</taxon>
        <taxon>Burkholderiaceae</taxon>
        <taxon>Pararobbsia</taxon>
    </lineage>
</organism>
<dbReference type="PANTHER" id="PTHR43280">
    <property type="entry name" value="ARAC-FAMILY TRANSCRIPTIONAL REGULATOR"/>
    <property type="match status" value="1"/>
</dbReference>
<comment type="caution">
    <text evidence="6">The sequence shown here is derived from an EMBL/GenBank/DDBJ whole genome shotgun (WGS) entry which is preliminary data.</text>
</comment>
<dbReference type="RefSeq" id="WP_121084889.1">
    <property type="nucleotide sequence ID" value="NZ_RBZU01000002.1"/>
</dbReference>
<dbReference type="CDD" id="cd06999">
    <property type="entry name" value="cupin_HpaA-like_N"/>
    <property type="match status" value="1"/>
</dbReference>
<evidence type="ECO:0000259" key="5">
    <source>
        <dbReference type="PROSITE" id="PS01124"/>
    </source>
</evidence>
<gene>
    <name evidence="6" type="ORF">D7S86_06985</name>
</gene>
<dbReference type="InterPro" id="IPR009057">
    <property type="entry name" value="Homeodomain-like_sf"/>
</dbReference>
<evidence type="ECO:0000256" key="3">
    <source>
        <dbReference type="ARBA" id="ARBA00023159"/>
    </source>
</evidence>
<dbReference type="GO" id="GO:0043565">
    <property type="term" value="F:sequence-specific DNA binding"/>
    <property type="evidence" value="ECO:0007669"/>
    <property type="project" value="InterPro"/>
</dbReference>
<keyword evidence="1" id="KW-0805">Transcription regulation</keyword>
<dbReference type="InterPro" id="IPR020449">
    <property type="entry name" value="Tscrpt_reg_AraC-type_HTH"/>
</dbReference>
<keyword evidence="3" id="KW-0010">Activator</keyword>
<evidence type="ECO:0000256" key="4">
    <source>
        <dbReference type="ARBA" id="ARBA00023163"/>
    </source>
</evidence>
<proteinExistence type="predicted"/>
<keyword evidence="4" id="KW-0804">Transcription</keyword>
<keyword evidence="2" id="KW-0238">DNA-binding</keyword>
<dbReference type="OrthoDB" id="9803764at2"/>
<dbReference type="Pfam" id="PF02311">
    <property type="entry name" value="AraC_binding"/>
    <property type="match status" value="1"/>
</dbReference>
<dbReference type="InterPro" id="IPR011051">
    <property type="entry name" value="RmlC_Cupin_sf"/>
</dbReference>
<dbReference type="EMBL" id="RBZU01000002">
    <property type="protein sequence ID" value="RKP57679.1"/>
    <property type="molecule type" value="Genomic_DNA"/>
</dbReference>
<dbReference type="SUPFAM" id="SSF51182">
    <property type="entry name" value="RmlC-like cupins"/>
    <property type="match status" value="1"/>
</dbReference>
<feature type="domain" description="HTH araC/xylS-type" evidence="5">
    <location>
        <begin position="191"/>
        <end position="289"/>
    </location>
</feature>
<accession>A0A494Y4N1</accession>